<keyword evidence="3" id="KW-1185">Reference proteome</keyword>
<evidence type="ECO:0000313" key="2">
    <source>
        <dbReference type="EMBL" id="CAK5265898.1"/>
    </source>
</evidence>
<sequence length="165" mass="18333">MTPRRGRKVVHIFTPIHHSDGTCSERILHCDRHSTFPSLVAPSVCPSTCPLFTDPPIAALYLLLERNPTAPAGLLRAIQPSYSLCNLSMLRSVFYEVKYTIHQNAAYGVNGNIPDPSRSPCHGENWNGAGVRYIRFSFRPNFSSLGRMSICSSRSNDTCTVQTHV</sequence>
<comment type="caution">
    <text evidence="2">The sequence shown here is derived from an EMBL/GenBank/DDBJ whole genome shotgun (WGS) entry which is preliminary data.</text>
</comment>
<dbReference type="Proteomes" id="UP001295794">
    <property type="component" value="Unassembled WGS sequence"/>
</dbReference>
<name>A0AAD2Q1K1_9AGAR</name>
<dbReference type="EMBL" id="CAVNYO010000103">
    <property type="protein sequence ID" value="CAK5265898.1"/>
    <property type="molecule type" value="Genomic_DNA"/>
</dbReference>
<organism evidence="2 3">
    <name type="scientific">Mycena citricolor</name>
    <dbReference type="NCBI Taxonomy" id="2018698"/>
    <lineage>
        <taxon>Eukaryota</taxon>
        <taxon>Fungi</taxon>
        <taxon>Dikarya</taxon>
        <taxon>Basidiomycota</taxon>
        <taxon>Agaricomycotina</taxon>
        <taxon>Agaricomycetes</taxon>
        <taxon>Agaricomycetidae</taxon>
        <taxon>Agaricales</taxon>
        <taxon>Marasmiineae</taxon>
        <taxon>Mycenaceae</taxon>
        <taxon>Mycena</taxon>
    </lineage>
</organism>
<accession>A0AAD2Q1K1</accession>
<protein>
    <submittedName>
        <fullName evidence="2">Uncharacterized protein</fullName>
    </submittedName>
</protein>
<evidence type="ECO:0000313" key="3">
    <source>
        <dbReference type="Proteomes" id="UP001295794"/>
    </source>
</evidence>
<gene>
    <name evidence="1" type="ORF">MYCIT1_LOCUS7259</name>
    <name evidence="2" type="ORF">MYCIT1_LOCUS7265</name>
</gene>
<evidence type="ECO:0000313" key="1">
    <source>
        <dbReference type="EMBL" id="CAK5265896.1"/>
    </source>
</evidence>
<dbReference type="EMBL" id="CAVNYO010000103">
    <property type="protein sequence ID" value="CAK5265896.1"/>
    <property type="molecule type" value="Genomic_DNA"/>
</dbReference>
<proteinExistence type="predicted"/>
<dbReference type="AlphaFoldDB" id="A0AAD2Q1K1"/>
<reference evidence="2" key="1">
    <citation type="submission" date="2023-11" db="EMBL/GenBank/DDBJ databases">
        <authorList>
            <person name="De Vega J J."/>
            <person name="De Vega J J."/>
        </authorList>
    </citation>
    <scope>NUCLEOTIDE SEQUENCE</scope>
</reference>